<dbReference type="GO" id="GO:0005524">
    <property type="term" value="F:ATP binding"/>
    <property type="evidence" value="ECO:0007669"/>
    <property type="project" value="UniProtKB-UniRule"/>
</dbReference>
<dbReference type="InterPro" id="IPR027640">
    <property type="entry name" value="Kinesin-like_fam"/>
</dbReference>
<dbReference type="GO" id="GO:0015630">
    <property type="term" value="C:microtubule cytoskeleton"/>
    <property type="evidence" value="ECO:0007669"/>
    <property type="project" value="TreeGrafter"/>
</dbReference>
<evidence type="ECO:0000259" key="4">
    <source>
        <dbReference type="PROSITE" id="PS50067"/>
    </source>
</evidence>
<dbReference type="GO" id="GO:0007018">
    <property type="term" value="P:microtubule-based movement"/>
    <property type="evidence" value="ECO:0007669"/>
    <property type="project" value="InterPro"/>
</dbReference>
<protein>
    <recommendedName>
        <fullName evidence="4">Kinesin motor domain-containing protein</fullName>
    </recommendedName>
</protein>
<dbReference type="PANTHER" id="PTHR47972">
    <property type="entry name" value="KINESIN-LIKE PROTEIN KLP-3"/>
    <property type="match status" value="1"/>
</dbReference>
<dbReference type="AlphaFoldDB" id="X6NQA4"/>
<evidence type="ECO:0000313" key="5">
    <source>
        <dbReference type="EMBL" id="ETO28206.1"/>
    </source>
</evidence>
<keyword evidence="1" id="KW-0547">Nucleotide-binding</keyword>
<dbReference type="Gene3D" id="3.40.850.10">
    <property type="entry name" value="Kinesin motor domain"/>
    <property type="match status" value="1"/>
</dbReference>
<dbReference type="Pfam" id="PF00225">
    <property type="entry name" value="Kinesin"/>
    <property type="match status" value="1"/>
</dbReference>
<dbReference type="PANTHER" id="PTHR47972:SF28">
    <property type="entry name" value="KINESIN-LIKE PROTEIN KLP-3"/>
    <property type="match status" value="1"/>
</dbReference>
<evidence type="ECO:0000256" key="2">
    <source>
        <dbReference type="SAM" id="Coils"/>
    </source>
</evidence>
<dbReference type="InterPro" id="IPR027417">
    <property type="entry name" value="P-loop_NTPase"/>
</dbReference>
<name>X6NQA4_RETFI</name>
<evidence type="ECO:0000256" key="1">
    <source>
        <dbReference type="PROSITE-ProRule" id="PRU00283"/>
    </source>
</evidence>
<comment type="similarity">
    <text evidence="1">Belongs to the TRAFAC class myosin-kinesin ATPase superfamily. Kinesin family.</text>
</comment>
<feature type="coiled-coil region" evidence="2">
    <location>
        <begin position="133"/>
        <end position="171"/>
    </location>
</feature>
<dbReference type="OrthoDB" id="3176171at2759"/>
<gene>
    <name evidence="5" type="ORF">RFI_08928</name>
</gene>
<dbReference type="PRINTS" id="PR00380">
    <property type="entry name" value="KINESINHEAVY"/>
</dbReference>
<organism evidence="5 6">
    <name type="scientific">Reticulomyxa filosa</name>
    <dbReference type="NCBI Taxonomy" id="46433"/>
    <lineage>
        <taxon>Eukaryota</taxon>
        <taxon>Sar</taxon>
        <taxon>Rhizaria</taxon>
        <taxon>Retaria</taxon>
        <taxon>Foraminifera</taxon>
        <taxon>Monothalamids</taxon>
        <taxon>Reticulomyxidae</taxon>
        <taxon>Reticulomyxa</taxon>
    </lineage>
</organism>
<sequence length="757" mass="86764">MTGTTQTTTSLSSGKNHTGIPVTPQTKAVDLCTPQQLLCKSILSIQNSKKSNKSEASVLSSLQETFFFFTKKNYKPVGDAFDELNALTAEIVSLKATLNLNDKSYSVERDKGIGRMALKEKIVNSERKKSFTIKSEIEAFKQEQQNLKEMKEELQKKLHAIRNEKDTRNKELVEKMRIKNDVLMESNRELTMARNTANEKVCELKKQIQIATGDLNDTNAKIAQKSENEKRLALDVQKCKNEMDTLNHGYAQLQQTFIYVFKYFPSSIPLTLLAKKKKKKETVEELRIKLAKQKMASKLQPVYYQTQKMGEMVESIKKEQAGQMDDLFRHITTLFMSTVKKAEALRFVCVCVYMFVYNKAQRAIQSYRHEVSLRRKYFNVIQETKGNIRVLCRIRPLSEREIACGGALSIEFLNERKLRVQNAEENSASYPLVAFHNTLQIRNKIRHKTIEFDQVFEPNATQEEVFGAVKDLITSVLDGYNATIVTLGQSGSGKTYTMEGSAYNRGVVFRAVEELFRVIKDRQENFAYSVKLSLFEIDKENVRDLLTNRTLWNDMSPNTKSHWAFQHTDKSESSGFNSFAKQDCFDIEDVMRAIETTAQNRRNGTHTIFSIEVIGVNHVINCQSFGKLHLIDLAGCNPMLLNTNPTEDCMDETCSHDRTVPALFDVLTAICRRNTDIPYQTSKLTSLLKDSLGSSLFLFCFLFVFSCSWCNLYSSHFACEHVLLGRTTKKEDNQKLWYLSISRQIQRILKTQFCHCN</sequence>
<keyword evidence="1" id="KW-0505">Motor protein</keyword>
<evidence type="ECO:0000256" key="3">
    <source>
        <dbReference type="SAM" id="MobiDB-lite"/>
    </source>
</evidence>
<dbReference type="InterPro" id="IPR036961">
    <property type="entry name" value="Kinesin_motor_dom_sf"/>
</dbReference>
<feature type="binding site" evidence="1">
    <location>
        <begin position="488"/>
        <end position="495"/>
    </location>
    <ligand>
        <name>ATP</name>
        <dbReference type="ChEBI" id="CHEBI:30616"/>
    </ligand>
</feature>
<feature type="region of interest" description="Disordered" evidence="3">
    <location>
        <begin position="1"/>
        <end position="21"/>
    </location>
</feature>
<dbReference type="OMA" id="VVTHIDH"/>
<dbReference type="PROSITE" id="PS50067">
    <property type="entry name" value="KINESIN_MOTOR_2"/>
    <property type="match status" value="1"/>
</dbReference>
<accession>X6NQA4</accession>
<dbReference type="SMART" id="SM00129">
    <property type="entry name" value="KISc"/>
    <property type="match status" value="1"/>
</dbReference>
<keyword evidence="1" id="KW-0067">ATP-binding</keyword>
<dbReference type="GO" id="GO:0008017">
    <property type="term" value="F:microtubule binding"/>
    <property type="evidence" value="ECO:0007669"/>
    <property type="project" value="InterPro"/>
</dbReference>
<keyword evidence="2" id="KW-0175">Coiled coil</keyword>
<dbReference type="SUPFAM" id="SSF52540">
    <property type="entry name" value="P-loop containing nucleoside triphosphate hydrolases"/>
    <property type="match status" value="1"/>
</dbReference>
<feature type="coiled-coil region" evidence="2">
    <location>
        <begin position="236"/>
        <end position="296"/>
    </location>
</feature>
<proteinExistence type="inferred from homology"/>
<keyword evidence="6" id="KW-1185">Reference proteome</keyword>
<dbReference type="Proteomes" id="UP000023152">
    <property type="component" value="Unassembled WGS sequence"/>
</dbReference>
<evidence type="ECO:0000313" key="6">
    <source>
        <dbReference type="Proteomes" id="UP000023152"/>
    </source>
</evidence>
<reference evidence="5 6" key="1">
    <citation type="journal article" date="2013" name="Curr. Biol.">
        <title>The Genome of the Foraminiferan Reticulomyxa filosa.</title>
        <authorList>
            <person name="Glockner G."/>
            <person name="Hulsmann N."/>
            <person name="Schleicher M."/>
            <person name="Noegel A.A."/>
            <person name="Eichinger L."/>
            <person name="Gallinger C."/>
            <person name="Pawlowski J."/>
            <person name="Sierra R."/>
            <person name="Euteneuer U."/>
            <person name="Pillet L."/>
            <person name="Moustafa A."/>
            <person name="Platzer M."/>
            <person name="Groth M."/>
            <person name="Szafranski K."/>
            <person name="Schliwa M."/>
        </authorList>
    </citation>
    <scope>NUCLEOTIDE SEQUENCE [LARGE SCALE GENOMIC DNA]</scope>
</reference>
<dbReference type="InterPro" id="IPR001752">
    <property type="entry name" value="Kinesin_motor_dom"/>
</dbReference>
<dbReference type="EMBL" id="ASPP01006800">
    <property type="protein sequence ID" value="ETO28206.1"/>
    <property type="molecule type" value="Genomic_DNA"/>
</dbReference>
<feature type="domain" description="Kinesin motor" evidence="4">
    <location>
        <begin position="387"/>
        <end position="728"/>
    </location>
</feature>
<comment type="caution">
    <text evidence="5">The sequence shown here is derived from an EMBL/GenBank/DDBJ whole genome shotgun (WGS) entry which is preliminary data.</text>
</comment>
<dbReference type="GO" id="GO:0003777">
    <property type="term" value="F:microtubule motor activity"/>
    <property type="evidence" value="ECO:0007669"/>
    <property type="project" value="InterPro"/>
</dbReference>